<feature type="region of interest" description="Disordered" evidence="1">
    <location>
        <begin position="109"/>
        <end position="141"/>
    </location>
</feature>
<dbReference type="EMBL" id="MU005770">
    <property type="protein sequence ID" value="KAF2709710.1"/>
    <property type="molecule type" value="Genomic_DNA"/>
</dbReference>
<organism evidence="3 4">
    <name type="scientific">Pleomassaria siparia CBS 279.74</name>
    <dbReference type="NCBI Taxonomy" id="1314801"/>
    <lineage>
        <taxon>Eukaryota</taxon>
        <taxon>Fungi</taxon>
        <taxon>Dikarya</taxon>
        <taxon>Ascomycota</taxon>
        <taxon>Pezizomycotina</taxon>
        <taxon>Dothideomycetes</taxon>
        <taxon>Pleosporomycetidae</taxon>
        <taxon>Pleosporales</taxon>
        <taxon>Pleomassariaceae</taxon>
        <taxon>Pleomassaria</taxon>
    </lineage>
</organism>
<feature type="compositionally biased region" description="Low complexity" evidence="1">
    <location>
        <begin position="109"/>
        <end position="134"/>
    </location>
</feature>
<reference evidence="3" key="1">
    <citation type="journal article" date="2020" name="Stud. Mycol.">
        <title>101 Dothideomycetes genomes: a test case for predicting lifestyles and emergence of pathogens.</title>
        <authorList>
            <person name="Haridas S."/>
            <person name="Albert R."/>
            <person name="Binder M."/>
            <person name="Bloem J."/>
            <person name="Labutti K."/>
            <person name="Salamov A."/>
            <person name="Andreopoulos B."/>
            <person name="Baker S."/>
            <person name="Barry K."/>
            <person name="Bills G."/>
            <person name="Bluhm B."/>
            <person name="Cannon C."/>
            <person name="Castanera R."/>
            <person name="Culley D."/>
            <person name="Daum C."/>
            <person name="Ezra D."/>
            <person name="Gonzalez J."/>
            <person name="Henrissat B."/>
            <person name="Kuo A."/>
            <person name="Liang C."/>
            <person name="Lipzen A."/>
            <person name="Lutzoni F."/>
            <person name="Magnuson J."/>
            <person name="Mondo S."/>
            <person name="Nolan M."/>
            <person name="Ohm R."/>
            <person name="Pangilinan J."/>
            <person name="Park H.-J."/>
            <person name="Ramirez L."/>
            <person name="Alfaro M."/>
            <person name="Sun H."/>
            <person name="Tritt A."/>
            <person name="Yoshinaga Y."/>
            <person name="Zwiers L.-H."/>
            <person name="Turgeon B."/>
            <person name="Goodwin S."/>
            <person name="Spatafora J."/>
            <person name="Crous P."/>
            <person name="Grigoriev I."/>
        </authorList>
    </citation>
    <scope>NUCLEOTIDE SEQUENCE</scope>
    <source>
        <strain evidence="3">CBS 279.74</strain>
    </source>
</reference>
<proteinExistence type="predicted"/>
<dbReference type="AlphaFoldDB" id="A0A6G1KAB2"/>
<evidence type="ECO:0000256" key="2">
    <source>
        <dbReference type="SAM" id="Phobius"/>
    </source>
</evidence>
<sequence>MRFVTAFTTTACLDNGLCVSDPHNAELARFHRGTCTEEAWEFELCPKHCLTGKLNLGADVLSCNTSNASSFCCGTDCECNSSFETFSFADQKYSTITIIGEDFIRSSSIPPSSSTAAPTSTGVPTTSATSSPAANTEEVPKKKSNAVAIGAGVAMPLFVLALAGVAFFFWRRKKARRNGVPYAETGTRSHPAEVSDTSYSPPQEAQKYSYYSNGPLHAYVSTFADRDIELTELPASVPVPVELAAEPVLRKP</sequence>
<evidence type="ECO:0008006" key="5">
    <source>
        <dbReference type="Google" id="ProtNLM"/>
    </source>
</evidence>
<dbReference type="Proteomes" id="UP000799428">
    <property type="component" value="Unassembled WGS sequence"/>
</dbReference>
<keyword evidence="2" id="KW-1133">Transmembrane helix</keyword>
<accession>A0A6G1KAB2</accession>
<evidence type="ECO:0000256" key="1">
    <source>
        <dbReference type="SAM" id="MobiDB-lite"/>
    </source>
</evidence>
<dbReference type="OrthoDB" id="5215637at2759"/>
<keyword evidence="2" id="KW-0472">Membrane</keyword>
<name>A0A6G1KAB2_9PLEO</name>
<evidence type="ECO:0000313" key="3">
    <source>
        <dbReference type="EMBL" id="KAF2709710.1"/>
    </source>
</evidence>
<feature type="region of interest" description="Disordered" evidence="1">
    <location>
        <begin position="181"/>
        <end position="201"/>
    </location>
</feature>
<gene>
    <name evidence="3" type="ORF">K504DRAFT_502427</name>
</gene>
<feature type="transmembrane region" description="Helical" evidence="2">
    <location>
        <begin position="146"/>
        <end position="170"/>
    </location>
</feature>
<keyword evidence="4" id="KW-1185">Reference proteome</keyword>
<protein>
    <recommendedName>
        <fullName evidence="5">Mid2 domain-containing protein</fullName>
    </recommendedName>
</protein>
<keyword evidence="2" id="KW-0812">Transmembrane</keyword>
<evidence type="ECO:0000313" key="4">
    <source>
        <dbReference type="Proteomes" id="UP000799428"/>
    </source>
</evidence>